<organism evidence="2 3">
    <name type="scientific">Dactylonectria macrodidyma</name>
    <dbReference type="NCBI Taxonomy" id="307937"/>
    <lineage>
        <taxon>Eukaryota</taxon>
        <taxon>Fungi</taxon>
        <taxon>Dikarya</taxon>
        <taxon>Ascomycota</taxon>
        <taxon>Pezizomycotina</taxon>
        <taxon>Sordariomycetes</taxon>
        <taxon>Hypocreomycetidae</taxon>
        <taxon>Hypocreales</taxon>
        <taxon>Nectriaceae</taxon>
        <taxon>Dactylonectria</taxon>
    </lineage>
</organism>
<sequence length="312" mass="34456">MRDIHQRTFDESTESDFLDLTDTEFWNCLFISGLGPSWVIRDIRELKSRFDWVLDYVRAGYLPPEASLARDVLQEALAESLLKSESHPYHQNGMAAQISWGITCDNGMPGHRGADFGYGWICSAYGILIIQIWEEAMVGAFDHDFRGDISKNAPYDGHPQRMLSESSGVDQTTNDAQPQPTPRRPKAKRKTAPQATPEEASKALKRRSAAGASISSKRPPMSSNGEDKPSPGTVEPCGSEALEMENKAATNKSSRSSEEAAGPSSPKPKTPTTSKIRFTKEEDALLQSLLETDQTWTAIATCMNNELSTKRN</sequence>
<feature type="compositionally biased region" description="Polar residues" evidence="1">
    <location>
        <begin position="163"/>
        <end position="178"/>
    </location>
</feature>
<proteinExistence type="predicted"/>
<accession>A0A9P9JJ58</accession>
<feature type="compositionally biased region" description="Polar residues" evidence="1">
    <location>
        <begin position="213"/>
        <end position="224"/>
    </location>
</feature>
<protein>
    <submittedName>
        <fullName evidence="2">Uncharacterized protein</fullName>
    </submittedName>
</protein>
<dbReference type="EMBL" id="JAGMUV010000001">
    <property type="protein sequence ID" value="KAH7176306.1"/>
    <property type="molecule type" value="Genomic_DNA"/>
</dbReference>
<evidence type="ECO:0000313" key="3">
    <source>
        <dbReference type="Proteomes" id="UP000738349"/>
    </source>
</evidence>
<dbReference type="AlphaFoldDB" id="A0A9P9JJ58"/>
<name>A0A9P9JJ58_9HYPO</name>
<evidence type="ECO:0000256" key="1">
    <source>
        <dbReference type="SAM" id="MobiDB-lite"/>
    </source>
</evidence>
<feature type="region of interest" description="Disordered" evidence="1">
    <location>
        <begin position="152"/>
        <end position="280"/>
    </location>
</feature>
<evidence type="ECO:0000313" key="2">
    <source>
        <dbReference type="EMBL" id="KAH7176306.1"/>
    </source>
</evidence>
<dbReference type="OrthoDB" id="5106194at2759"/>
<dbReference type="Proteomes" id="UP000738349">
    <property type="component" value="Unassembled WGS sequence"/>
</dbReference>
<reference evidence="2" key="1">
    <citation type="journal article" date="2021" name="Nat. Commun.">
        <title>Genetic determinants of endophytism in the Arabidopsis root mycobiome.</title>
        <authorList>
            <person name="Mesny F."/>
            <person name="Miyauchi S."/>
            <person name="Thiergart T."/>
            <person name="Pickel B."/>
            <person name="Atanasova L."/>
            <person name="Karlsson M."/>
            <person name="Huettel B."/>
            <person name="Barry K.W."/>
            <person name="Haridas S."/>
            <person name="Chen C."/>
            <person name="Bauer D."/>
            <person name="Andreopoulos W."/>
            <person name="Pangilinan J."/>
            <person name="LaButti K."/>
            <person name="Riley R."/>
            <person name="Lipzen A."/>
            <person name="Clum A."/>
            <person name="Drula E."/>
            <person name="Henrissat B."/>
            <person name="Kohler A."/>
            <person name="Grigoriev I.V."/>
            <person name="Martin F.M."/>
            <person name="Hacquard S."/>
        </authorList>
    </citation>
    <scope>NUCLEOTIDE SEQUENCE</scope>
    <source>
        <strain evidence="2">MPI-CAGE-AT-0147</strain>
    </source>
</reference>
<comment type="caution">
    <text evidence="2">The sequence shown here is derived from an EMBL/GenBank/DDBJ whole genome shotgun (WGS) entry which is preliminary data.</text>
</comment>
<keyword evidence="3" id="KW-1185">Reference proteome</keyword>
<gene>
    <name evidence="2" type="ORF">EDB81DRAFT_751681</name>
</gene>